<feature type="transmembrane region" description="Helical" evidence="7">
    <location>
        <begin position="88"/>
        <end position="109"/>
    </location>
</feature>
<feature type="transmembrane region" description="Helical" evidence="7">
    <location>
        <begin position="187"/>
        <end position="209"/>
    </location>
</feature>
<dbReference type="GO" id="GO:0005886">
    <property type="term" value="C:plasma membrane"/>
    <property type="evidence" value="ECO:0007669"/>
    <property type="project" value="UniProtKB-SubCell"/>
</dbReference>
<dbReference type="EMBL" id="PNIL01000055">
    <property type="protein sequence ID" value="PMP67160.1"/>
    <property type="molecule type" value="Genomic_DNA"/>
</dbReference>
<dbReference type="InterPro" id="IPR003706">
    <property type="entry name" value="CstA_N"/>
</dbReference>
<dbReference type="Proteomes" id="UP000237040">
    <property type="component" value="Unassembled WGS sequence"/>
</dbReference>
<feature type="transmembrane region" description="Helical" evidence="7">
    <location>
        <begin position="130"/>
        <end position="155"/>
    </location>
</feature>
<evidence type="ECO:0000256" key="4">
    <source>
        <dbReference type="ARBA" id="ARBA00022692"/>
    </source>
</evidence>
<feature type="transmembrane region" description="Helical" evidence="7">
    <location>
        <begin position="470"/>
        <end position="488"/>
    </location>
</feature>
<gene>
    <name evidence="9" type="ORF">C0189_03760</name>
</gene>
<feature type="transmembrane region" description="Helical" evidence="7">
    <location>
        <begin position="161"/>
        <end position="180"/>
    </location>
</feature>
<feature type="transmembrane region" description="Helical" evidence="7">
    <location>
        <begin position="416"/>
        <end position="437"/>
    </location>
</feature>
<feature type="transmembrane region" description="Helical" evidence="7">
    <location>
        <begin position="529"/>
        <end position="551"/>
    </location>
</feature>
<comment type="similarity">
    <text evidence="2">Belongs to the peptide transporter carbon starvation (CstA) (TC 2.A.114) family.</text>
</comment>
<comment type="caution">
    <text evidence="9">The sequence shown here is derived from an EMBL/GenBank/DDBJ whole genome shotgun (WGS) entry which is preliminary data.</text>
</comment>
<sequence length="601" mass="65453">MYTGIIVLVGAIFYLFFYFTYGKSLEKNVVKADPNKETPAVRLRDNVDYVPANKFVLFGHHFASIAGAGPIVGPAIAVVWGWLPALLWVWFGNLFIGSVHDYLALMASVRYDGKSIQWVAGELMGKDIKYVFELYVYFAMILVIAAFMGVFGPLANSTPEILTASLLFMVAALIEGQLLYKTKLPFWLSSAIGVVLTILAIYLGFVFPWKVSLDALYWGQLIYIVLAASLPVWFLLQPRDYLNSYILWGGVIIGMIAALIVFKPFNWPAFTSFSANVVSPTVPSPFWPTIPLVIACGALSGFHSIVGSGTSSKQLDNELSGLFVGYGAMFMEGMVSTLVITSIGAFGLGIIQGFKDVIAQAKPGIDAMQLSNPSYMAQYGNLIINLKDASGKAIVGGAGGLFTKSFGELLKAAYGVPARVGIVLGGLWLSAFVLTTLDTTNRLARYAFQELVEPLKDVSKGLHDFLHNRWVASIIAAALGFFLIRYGGNAYTALWAGFAGTNQMLASIALLTGANWVKRVQKVSGGTLLLVLIPAMFLWLTVFVALIWYLIKVVPAQAAAIRPILGAFVVIEIVLAVYLLVGFFRTYNKEYKPLMETGKAK</sequence>
<evidence type="ECO:0000256" key="3">
    <source>
        <dbReference type="ARBA" id="ARBA00022475"/>
    </source>
</evidence>
<feature type="domain" description="CstA N-terminal" evidence="8">
    <location>
        <begin position="5"/>
        <end position="543"/>
    </location>
</feature>
<dbReference type="InterPro" id="IPR051605">
    <property type="entry name" value="CstA"/>
</dbReference>
<feature type="transmembrane region" description="Helical" evidence="7">
    <location>
        <begin position="319"/>
        <end position="346"/>
    </location>
</feature>
<dbReference type="AlphaFoldDB" id="A0A2J6WE28"/>
<name>A0A2J6WE28_9BACT</name>
<evidence type="ECO:0000256" key="6">
    <source>
        <dbReference type="ARBA" id="ARBA00023136"/>
    </source>
</evidence>
<feature type="transmembrane region" description="Helical" evidence="7">
    <location>
        <begin position="62"/>
        <end position="82"/>
    </location>
</feature>
<keyword evidence="6 7" id="KW-0472">Membrane</keyword>
<keyword evidence="3" id="KW-1003">Cell membrane</keyword>
<feature type="transmembrane region" description="Helical" evidence="7">
    <location>
        <begin position="563"/>
        <end position="584"/>
    </location>
</feature>
<feature type="transmembrane region" description="Helical" evidence="7">
    <location>
        <begin position="6"/>
        <end position="22"/>
    </location>
</feature>
<dbReference type="Pfam" id="PF02554">
    <property type="entry name" value="CstA"/>
    <property type="match status" value="1"/>
</dbReference>
<feature type="transmembrane region" description="Helical" evidence="7">
    <location>
        <begin position="215"/>
        <end position="236"/>
    </location>
</feature>
<accession>A0A2J6WE28</accession>
<dbReference type="GO" id="GO:0009267">
    <property type="term" value="P:cellular response to starvation"/>
    <property type="evidence" value="ECO:0007669"/>
    <property type="project" value="InterPro"/>
</dbReference>
<evidence type="ECO:0000313" key="10">
    <source>
        <dbReference type="Proteomes" id="UP000237040"/>
    </source>
</evidence>
<feature type="transmembrane region" description="Helical" evidence="7">
    <location>
        <begin position="245"/>
        <end position="265"/>
    </location>
</feature>
<comment type="subcellular location">
    <subcellularLocation>
        <location evidence="1">Cell membrane</location>
        <topology evidence="1">Multi-pass membrane protein</topology>
    </subcellularLocation>
</comment>
<dbReference type="PANTHER" id="PTHR30252">
    <property type="entry name" value="INNER MEMBRANE PEPTIDE TRANSPORTER"/>
    <property type="match status" value="1"/>
</dbReference>
<evidence type="ECO:0000313" key="9">
    <source>
        <dbReference type="EMBL" id="PMP67160.1"/>
    </source>
</evidence>
<evidence type="ECO:0000256" key="2">
    <source>
        <dbReference type="ARBA" id="ARBA00007755"/>
    </source>
</evidence>
<feature type="transmembrane region" description="Helical" evidence="7">
    <location>
        <begin position="285"/>
        <end position="307"/>
    </location>
</feature>
<feature type="transmembrane region" description="Helical" evidence="7">
    <location>
        <begin position="494"/>
        <end position="517"/>
    </location>
</feature>
<evidence type="ECO:0000259" key="8">
    <source>
        <dbReference type="Pfam" id="PF02554"/>
    </source>
</evidence>
<organism evidence="9 10">
    <name type="scientific">Caldisericum exile</name>
    <dbReference type="NCBI Taxonomy" id="693075"/>
    <lineage>
        <taxon>Bacteria</taxon>
        <taxon>Pseudomonadati</taxon>
        <taxon>Caldisericota/Cryosericota group</taxon>
        <taxon>Caldisericota</taxon>
        <taxon>Caldisericia</taxon>
        <taxon>Caldisericales</taxon>
        <taxon>Caldisericaceae</taxon>
        <taxon>Caldisericum</taxon>
    </lineage>
</organism>
<evidence type="ECO:0000256" key="5">
    <source>
        <dbReference type="ARBA" id="ARBA00022989"/>
    </source>
</evidence>
<dbReference type="PANTHER" id="PTHR30252:SF0">
    <property type="entry name" value="PEPTIDE TRANSPORTER CSTA"/>
    <property type="match status" value="1"/>
</dbReference>
<keyword evidence="4 7" id="KW-0812">Transmembrane</keyword>
<protein>
    <submittedName>
        <fullName evidence="9">Carbon starvation protein A</fullName>
    </submittedName>
</protein>
<evidence type="ECO:0000256" key="7">
    <source>
        <dbReference type="SAM" id="Phobius"/>
    </source>
</evidence>
<reference evidence="9 10" key="1">
    <citation type="submission" date="2018-01" db="EMBL/GenBank/DDBJ databases">
        <title>Metagenomic assembled genomes from two thermal pools in the Uzon Caldera, Kamchatka, Russia.</title>
        <authorList>
            <person name="Wilkins L."/>
            <person name="Ettinger C."/>
        </authorList>
    </citation>
    <scope>NUCLEOTIDE SEQUENCE [LARGE SCALE GENOMIC DNA]</scope>
    <source>
        <strain evidence="9">ZAV-07</strain>
    </source>
</reference>
<evidence type="ECO:0000256" key="1">
    <source>
        <dbReference type="ARBA" id="ARBA00004651"/>
    </source>
</evidence>
<proteinExistence type="inferred from homology"/>
<keyword evidence="5 7" id="KW-1133">Transmembrane helix</keyword>